<dbReference type="Gene3D" id="3.40.630.10">
    <property type="entry name" value="Zn peptidases"/>
    <property type="match status" value="1"/>
</dbReference>
<dbReference type="InterPro" id="IPR036264">
    <property type="entry name" value="Bact_exopeptidase_dim_dom"/>
</dbReference>
<gene>
    <name evidence="9" type="ORF">VXJ25_00740</name>
</gene>
<evidence type="ECO:0000256" key="4">
    <source>
        <dbReference type="ARBA" id="ARBA00022723"/>
    </source>
</evidence>
<dbReference type="Pfam" id="PF01546">
    <property type="entry name" value="Peptidase_M20"/>
    <property type="match status" value="1"/>
</dbReference>
<dbReference type="SUPFAM" id="SSF55031">
    <property type="entry name" value="Bacterial exopeptidase dimerisation domain"/>
    <property type="match status" value="1"/>
</dbReference>
<proteinExistence type="inferred from homology"/>
<sequence>MADEELKAEVDAYVDEVWEDAVRDIDYLVQVESVEDLEGAAPGSPWGKAPREALGRGLEVASRLGLEAHDCEGYIGFADLPGASERYLATIAHADIVPLGIGWTFDPLHVTRKDGYLVGRGVLDDKGPLVMSLYAAHFFQRHVERTGERLPLTLRAIVGCNEETNMGDVDYYLAHYPEPEFLFTPDANFPLICGEKGLYSGTFRSGVVADRIVELDGGTVGNAIPGLATALVRADAAELPAAEGIDVEPAADGLCKLTAHGRGGHASMPAGTLNAIGMLVGYLLDNGLVAGAERDFLELERAVFATTDGSSLGIASADGLFGPLTCIGGTVRTEGGRFVQTVDSRYPKSTTGEAITAALAKLARAHGAEYEQGRDVPPFYTDPSSPEVRTLLDTYNEYTGAHGEAYTIGGGTYARHFARAAAFGPCDPEAPQPSWVGPEHGPDEGIAEDQLKLALKIYIVSIARLMRLYEA</sequence>
<keyword evidence="4" id="KW-0479">Metal-binding</keyword>
<dbReference type="InterPro" id="IPR002933">
    <property type="entry name" value="Peptidase_M20"/>
</dbReference>
<evidence type="ECO:0000256" key="8">
    <source>
        <dbReference type="ARBA" id="ARBA00023049"/>
    </source>
</evidence>
<keyword evidence="8" id="KW-0482">Metalloprotease</keyword>
<dbReference type="NCBIfam" id="TIGR01887">
    <property type="entry name" value="dipeptidaselike"/>
    <property type="match status" value="1"/>
</dbReference>
<evidence type="ECO:0000256" key="3">
    <source>
        <dbReference type="ARBA" id="ARBA00022670"/>
    </source>
</evidence>
<keyword evidence="6" id="KW-0862">Zinc</keyword>
<comment type="cofactor">
    <cofactor evidence="1">
        <name>Zn(2+)</name>
        <dbReference type="ChEBI" id="CHEBI:29105"/>
    </cofactor>
</comment>
<evidence type="ECO:0000256" key="2">
    <source>
        <dbReference type="ARBA" id="ARBA00006247"/>
    </source>
</evidence>
<evidence type="ECO:0000313" key="9">
    <source>
        <dbReference type="EMBL" id="MEE6146527.1"/>
    </source>
</evidence>
<dbReference type="GO" id="GO:0016805">
    <property type="term" value="F:dipeptidase activity"/>
    <property type="evidence" value="ECO:0007669"/>
    <property type="project" value="UniProtKB-KW"/>
</dbReference>
<dbReference type="PANTHER" id="PTHR43808:SF31">
    <property type="entry name" value="N-ACETYL-L-CITRULLINE DEACETYLASE"/>
    <property type="match status" value="1"/>
</dbReference>
<evidence type="ECO:0000256" key="7">
    <source>
        <dbReference type="ARBA" id="ARBA00022997"/>
    </source>
</evidence>
<evidence type="ECO:0000256" key="6">
    <source>
        <dbReference type="ARBA" id="ARBA00022833"/>
    </source>
</evidence>
<dbReference type="EC" id="3.4.13.-" evidence="9"/>
<comment type="similarity">
    <text evidence="2">Belongs to the peptidase M20A family.</text>
</comment>
<dbReference type="RefSeq" id="WP_330957293.1">
    <property type="nucleotide sequence ID" value="NZ_JAZGJQ010000001.1"/>
</dbReference>
<comment type="caution">
    <text evidence="9">The sequence shown here is derived from an EMBL/GenBank/DDBJ whole genome shotgun (WGS) entry which is preliminary data.</text>
</comment>
<dbReference type="Gene3D" id="3.30.70.360">
    <property type="match status" value="2"/>
</dbReference>
<reference evidence="9 10" key="1">
    <citation type="submission" date="2024-01" db="EMBL/GenBank/DDBJ databases">
        <title>Description of Olsenella sp. nov., isolated from pig feces.</title>
        <authorList>
            <person name="Chang Y.-H."/>
        </authorList>
    </citation>
    <scope>NUCLEOTIDE SEQUENCE [LARGE SCALE GENOMIC DNA]</scope>
    <source>
        <strain evidence="9 10">YH-ols2223</strain>
    </source>
</reference>
<dbReference type="EMBL" id="JAZGJQ010000001">
    <property type="protein sequence ID" value="MEE6146527.1"/>
    <property type="molecule type" value="Genomic_DNA"/>
</dbReference>
<dbReference type="Proteomes" id="UP001332931">
    <property type="component" value="Unassembled WGS sequence"/>
</dbReference>
<protein>
    <submittedName>
        <fullName evidence="9">Sapep family Mn(2+)-dependent dipeptidase</fullName>
        <ecNumber evidence="9">3.4.13.-</ecNumber>
    </submittedName>
</protein>
<dbReference type="SUPFAM" id="SSF53187">
    <property type="entry name" value="Zn-dependent exopeptidases"/>
    <property type="match status" value="1"/>
</dbReference>
<dbReference type="InterPro" id="IPR010964">
    <property type="entry name" value="M20A_pepV-rel"/>
</dbReference>
<name>A0ABU7R7G1_9ACTN</name>
<evidence type="ECO:0000256" key="1">
    <source>
        <dbReference type="ARBA" id="ARBA00001947"/>
    </source>
</evidence>
<dbReference type="PANTHER" id="PTHR43808">
    <property type="entry name" value="ACETYLORNITHINE DEACETYLASE"/>
    <property type="match status" value="1"/>
</dbReference>
<accession>A0ABU7R7G1</accession>
<organism evidence="9 10">
    <name type="scientific">Olsenella absiana</name>
    <dbReference type="NCBI Taxonomy" id="3115222"/>
    <lineage>
        <taxon>Bacteria</taxon>
        <taxon>Bacillati</taxon>
        <taxon>Actinomycetota</taxon>
        <taxon>Coriobacteriia</taxon>
        <taxon>Coriobacteriales</taxon>
        <taxon>Atopobiaceae</taxon>
        <taxon>Olsenella</taxon>
    </lineage>
</organism>
<keyword evidence="10" id="KW-1185">Reference proteome</keyword>
<dbReference type="InterPro" id="IPR050072">
    <property type="entry name" value="Peptidase_M20A"/>
</dbReference>
<keyword evidence="7 9" id="KW-0224">Dipeptidase</keyword>
<evidence type="ECO:0000313" key="10">
    <source>
        <dbReference type="Proteomes" id="UP001332931"/>
    </source>
</evidence>
<keyword evidence="5 9" id="KW-0378">Hydrolase</keyword>
<keyword evidence="3" id="KW-0645">Protease</keyword>
<evidence type="ECO:0000256" key="5">
    <source>
        <dbReference type="ARBA" id="ARBA00022801"/>
    </source>
</evidence>